<dbReference type="AlphaFoldDB" id="A0A8S3Z0P7"/>
<protein>
    <recommendedName>
        <fullName evidence="2">PiggyBac transposable element-derived protein domain-containing protein</fullName>
    </recommendedName>
</protein>
<feature type="compositionally biased region" description="Polar residues" evidence="1">
    <location>
        <begin position="68"/>
        <end position="78"/>
    </location>
</feature>
<reference evidence="3" key="1">
    <citation type="submission" date="2021-04" db="EMBL/GenBank/DDBJ databases">
        <authorList>
            <consortium name="Molecular Ecology Group"/>
        </authorList>
    </citation>
    <scope>NUCLEOTIDE SEQUENCE</scope>
</reference>
<dbReference type="Pfam" id="PF13843">
    <property type="entry name" value="DDE_Tnp_1_7"/>
    <property type="match status" value="1"/>
</dbReference>
<keyword evidence="4" id="KW-1185">Reference proteome</keyword>
<sequence length="594" mass="68415">MSDQSSSSRPAKRFTALEASNLIKHWIDQSDVELDNESSDVEFPQPVDESSSDEERVRSLPPAKRKTLTNSAMATQENSDAEAPRNVTLASPNVSASSTSTTSSTRQNDSRGQWRGITEGRTRSRFLFKPPCPAGVTEHLDVSTTLKSFNVLFDGDIKEYLLNQINDFAKMKCQQNTPASKHSIYGRWKDVTSLELDKFFAVLINMGIHKKPSIRHFWCQAPDMHTPWFGHMFSRNRFQDIYHTMLHAAGDEAEGKDKIEPFINLVLEKCRAAFYPYENLSLDEMVIGFKGRWQYKQFNAQKPKKYHIKTFGLCDAATGYVVNLLVYFGRDTSYNPELDADSGHAARATTFFADRYYTTRVLLDHLLQQETYFTGTLNLNRKDFPPQLRVHTVNHLEMKWYMHETDRILCVAFKDKKAKKEVIVVSTHAEVATVPTKKGIIKPAVIDSYNQSMNGCDLLDQKVGYYGIHCRKSIKWWKKIFLWMFEIVQVNSYIIYLLSSGKKNGLHDFKRQLLNQLTEASAQELVSTKYTLQPEASHWQFTDNRHLITYRKQDLRWAFCSPPSKPKRTHFYCSGCPNNPHLHPQCFAPYHLKP</sequence>
<feature type="region of interest" description="Disordered" evidence="1">
    <location>
        <begin position="33"/>
        <end position="116"/>
    </location>
</feature>
<gene>
    <name evidence="3" type="ORF">CUNI_LOCUS6720</name>
</gene>
<dbReference type="PANTHER" id="PTHR46599:SF3">
    <property type="entry name" value="PIGGYBAC TRANSPOSABLE ELEMENT-DERIVED PROTEIN 4"/>
    <property type="match status" value="1"/>
</dbReference>
<dbReference type="PANTHER" id="PTHR46599">
    <property type="entry name" value="PIGGYBAC TRANSPOSABLE ELEMENT-DERIVED PROTEIN 4"/>
    <property type="match status" value="1"/>
</dbReference>
<feature type="compositionally biased region" description="Low complexity" evidence="1">
    <location>
        <begin position="95"/>
        <end position="105"/>
    </location>
</feature>
<evidence type="ECO:0000313" key="4">
    <source>
        <dbReference type="Proteomes" id="UP000678393"/>
    </source>
</evidence>
<evidence type="ECO:0000256" key="1">
    <source>
        <dbReference type="SAM" id="MobiDB-lite"/>
    </source>
</evidence>
<dbReference type="EMBL" id="CAJHNH020001029">
    <property type="protein sequence ID" value="CAG5121162.1"/>
    <property type="molecule type" value="Genomic_DNA"/>
</dbReference>
<organism evidence="3 4">
    <name type="scientific">Candidula unifasciata</name>
    <dbReference type="NCBI Taxonomy" id="100452"/>
    <lineage>
        <taxon>Eukaryota</taxon>
        <taxon>Metazoa</taxon>
        <taxon>Spiralia</taxon>
        <taxon>Lophotrochozoa</taxon>
        <taxon>Mollusca</taxon>
        <taxon>Gastropoda</taxon>
        <taxon>Heterobranchia</taxon>
        <taxon>Euthyneura</taxon>
        <taxon>Panpulmonata</taxon>
        <taxon>Eupulmonata</taxon>
        <taxon>Stylommatophora</taxon>
        <taxon>Helicina</taxon>
        <taxon>Helicoidea</taxon>
        <taxon>Geomitridae</taxon>
        <taxon>Candidula</taxon>
    </lineage>
</organism>
<name>A0A8S3Z0P7_9EUPU</name>
<dbReference type="InterPro" id="IPR029526">
    <property type="entry name" value="PGBD"/>
</dbReference>
<accession>A0A8S3Z0P7</accession>
<dbReference type="OrthoDB" id="6129505at2759"/>
<evidence type="ECO:0000259" key="2">
    <source>
        <dbReference type="Pfam" id="PF13843"/>
    </source>
</evidence>
<dbReference type="Proteomes" id="UP000678393">
    <property type="component" value="Unassembled WGS sequence"/>
</dbReference>
<comment type="caution">
    <text evidence="3">The sequence shown here is derived from an EMBL/GenBank/DDBJ whole genome shotgun (WGS) entry which is preliminary data.</text>
</comment>
<evidence type="ECO:0000313" key="3">
    <source>
        <dbReference type="EMBL" id="CAG5121162.1"/>
    </source>
</evidence>
<proteinExistence type="predicted"/>
<feature type="domain" description="PiggyBac transposable element-derived protein" evidence="2">
    <location>
        <begin position="148"/>
        <end position="493"/>
    </location>
</feature>